<accession>A0A917G146</accession>
<dbReference type="Pfam" id="PF11288">
    <property type="entry name" value="DUF3089"/>
    <property type="match status" value="1"/>
</dbReference>
<name>A0A917G146_9NOCA</name>
<evidence type="ECO:0000256" key="1">
    <source>
        <dbReference type="SAM" id="SignalP"/>
    </source>
</evidence>
<organism evidence="2 3">
    <name type="scientific">Rhodococcoides trifolii</name>
    <dbReference type="NCBI Taxonomy" id="908250"/>
    <lineage>
        <taxon>Bacteria</taxon>
        <taxon>Bacillati</taxon>
        <taxon>Actinomycetota</taxon>
        <taxon>Actinomycetes</taxon>
        <taxon>Mycobacteriales</taxon>
        <taxon>Nocardiaceae</taxon>
        <taxon>Rhodococcoides</taxon>
    </lineage>
</organism>
<dbReference type="InterPro" id="IPR029058">
    <property type="entry name" value="AB_hydrolase_fold"/>
</dbReference>
<dbReference type="AlphaFoldDB" id="A0A917G146"/>
<evidence type="ECO:0000313" key="3">
    <source>
        <dbReference type="Proteomes" id="UP000654257"/>
    </source>
</evidence>
<dbReference type="RefSeq" id="WP_188546047.1">
    <property type="nucleotide sequence ID" value="NZ_BMCU01000003.1"/>
</dbReference>
<proteinExistence type="predicted"/>
<keyword evidence="3" id="KW-1185">Reference proteome</keyword>
<dbReference type="EMBL" id="BMCU01000003">
    <property type="protein sequence ID" value="GGG17592.1"/>
    <property type="molecule type" value="Genomic_DNA"/>
</dbReference>
<gene>
    <name evidence="2" type="ORF">GCM10007304_34610</name>
</gene>
<dbReference type="SUPFAM" id="SSF53474">
    <property type="entry name" value="alpha/beta-Hydrolases"/>
    <property type="match status" value="1"/>
</dbReference>
<sequence>MTRALLAVLAIVGAFFVATPVASADPSTVWLCRPGVAGPCGGGASSPVDCFYVYPTSSLQPTSNADLTAGPEISAVTGFQAQPFGSACNIWAPVYRQSTLLGLATQPGPARDAALEIAFGDILRAWDDYAAQSDGRGVVLIGHSQGTTMLRKLIQQRIDTDPASRATLVSAILLGGNVRTTDFATVTPCTDPAQTGCVVAYSTFADAPPADSRFGGDGVVCTNPAALGSMSVARLGSGYTARCTADNVLMVGGGPLPPPLPNATWGLHLLDVNIAQQNLVDLVRSQTKTFLAG</sequence>
<dbReference type="Proteomes" id="UP000654257">
    <property type="component" value="Unassembled WGS sequence"/>
</dbReference>
<feature type="signal peptide" evidence="1">
    <location>
        <begin position="1"/>
        <end position="24"/>
    </location>
</feature>
<dbReference type="InterPro" id="IPR021440">
    <property type="entry name" value="DUF3089"/>
</dbReference>
<feature type="chain" id="PRO_5037594297" evidence="1">
    <location>
        <begin position="25"/>
        <end position="293"/>
    </location>
</feature>
<reference evidence="2" key="2">
    <citation type="submission" date="2020-09" db="EMBL/GenBank/DDBJ databases">
        <authorList>
            <person name="Sun Q."/>
            <person name="Sedlacek I."/>
        </authorList>
    </citation>
    <scope>NUCLEOTIDE SEQUENCE</scope>
    <source>
        <strain evidence="2">CCM 7905</strain>
    </source>
</reference>
<reference evidence="2" key="1">
    <citation type="journal article" date="2014" name="Int. J. Syst. Evol. Microbiol.">
        <title>Complete genome sequence of Corynebacterium casei LMG S-19264T (=DSM 44701T), isolated from a smear-ripened cheese.</title>
        <authorList>
            <consortium name="US DOE Joint Genome Institute (JGI-PGF)"/>
            <person name="Walter F."/>
            <person name="Albersmeier A."/>
            <person name="Kalinowski J."/>
            <person name="Ruckert C."/>
        </authorList>
    </citation>
    <scope>NUCLEOTIDE SEQUENCE</scope>
    <source>
        <strain evidence="2">CCM 7905</strain>
    </source>
</reference>
<dbReference type="Gene3D" id="3.40.50.1820">
    <property type="entry name" value="alpha/beta hydrolase"/>
    <property type="match status" value="1"/>
</dbReference>
<keyword evidence="1" id="KW-0732">Signal</keyword>
<protein>
    <submittedName>
        <fullName evidence="2">Lysophospholipase</fullName>
    </submittedName>
</protein>
<evidence type="ECO:0000313" key="2">
    <source>
        <dbReference type="EMBL" id="GGG17592.1"/>
    </source>
</evidence>
<comment type="caution">
    <text evidence="2">The sequence shown here is derived from an EMBL/GenBank/DDBJ whole genome shotgun (WGS) entry which is preliminary data.</text>
</comment>